<evidence type="ECO:0000313" key="10">
    <source>
        <dbReference type="Proteomes" id="UP001597512"/>
    </source>
</evidence>
<keyword evidence="10" id="KW-1185">Reference proteome</keyword>
<sequence length="414" mass="47044">MFSGFYNTGIFAYQTLLRLVAPFNPKARQWVDGRRNWANKLQKVAQNTSPIAWFHAASLGEFEQGRPVIDAFRAQYPDYKVLLTFFSPSGYEVRKNYEGADYVLYLPADTPANARQFVRLVKPQLALFIKYEFWYNYLRELKAAGVPIISFSAIFRPNQLFFKPWGQFYRSMLSNFDHILVQNQESIDLLERIDIENTTLAGDTRFDRVAQVMTTKNAIPLAEKFKNNSPLLVVGSAWQEDMNVLIPFLNAFTKPLKVIIAPHEIHDSEIDRWRSQLIKSSVRFSQANEADIATINVLVVDNVGLLSSLYQYGEFAYIGGAFKQGLHNILEAATFGMPLFFGPNYEKFQEAVDLVDEGAAFPISNVAELTLAFTKQYEDSAKAAQISRQYVQRNIGATAKVMDIIQTLLSTGRT</sequence>
<comment type="catalytic activity">
    <reaction evidence="6 7">
        <text>lipid IVA (E. coli) + CMP-3-deoxy-beta-D-manno-octulosonate = alpha-Kdo-(2-&gt;6)-lipid IVA (E. coli) + CMP + H(+)</text>
        <dbReference type="Rhea" id="RHEA:28066"/>
        <dbReference type="ChEBI" id="CHEBI:15378"/>
        <dbReference type="ChEBI" id="CHEBI:58603"/>
        <dbReference type="ChEBI" id="CHEBI:60364"/>
        <dbReference type="ChEBI" id="CHEBI:60377"/>
        <dbReference type="ChEBI" id="CHEBI:85987"/>
        <dbReference type="EC" id="2.4.99.12"/>
    </reaction>
</comment>
<dbReference type="Proteomes" id="UP001597512">
    <property type="component" value="Unassembled WGS sequence"/>
</dbReference>
<evidence type="ECO:0000256" key="2">
    <source>
        <dbReference type="ARBA" id="ARBA00012621"/>
    </source>
</evidence>
<evidence type="ECO:0000313" key="9">
    <source>
        <dbReference type="EMBL" id="MFD2937943.1"/>
    </source>
</evidence>
<comment type="subcellular location">
    <subcellularLocation>
        <location evidence="7">Cell membrane</location>
    </subcellularLocation>
</comment>
<evidence type="ECO:0000256" key="6">
    <source>
        <dbReference type="ARBA" id="ARBA00049183"/>
    </source>
</evidence>
<comment type="caution">
    <text evidence="9">The sequence shown here is derived from an EMBL/GenBank/DDBJ whole genome shotgun (WGS) entry which is preliminary data.</text>
</comment>
<dbReference type="Pfam" id="PF04413">
    <property type="entry name" value="Glycos_transf_N"/>
    <property type="match status" value="1"/>
</dbReference>
<keyword evidence="7" id="KW-0472">Membrane</keyword>
<comment type="function">
    <text evidence="7">Involved in lipopolysaccharide (LPS) biosynthesis. Catalyzes the transfer of 3-deoxy-D-manno-octulosonate (Kdo) residue(s) from CMP-Kdo to lipid IV(A), the tetraacyldisaccharide-1,4'-bisphosphate precursor of lipid A.</text>
</comment>
<organism evidence="9 10">
    <name type="scientific">Spirosoma flavum</name>
    <dbReference type="NCBI Taxonomy" id="2048557"/>
    <lineage>
        <taxon>Bacteria</taxon>
        <taxon>Pseudomonadati</taxon>
        <taxon>Bacteroidota</taxon>
        <taxon>Cytophagia</taxon>
        <taxon>Cytophagales</taxon>
        <taxon>Cytophagaceae</taxon>
        <taxon>Spirosoma</taxon>
    </lineage>
</organism>
<dbReference type="InterPro" id="IPR038107">
    <property type="entry name" value="Glycos_transf_N_sf"/>
</dbReference>
<dbReference type="PANTHER" id="PTHR42755">
    <property type="entry name" value="3-DEOXY-MANNO-OCTULOSONATE CYTIDYLYLTRANSFERASE"/>
    <property type="match status" value="1"/>
</dbReference>
<accession>A0ABW6AUQ9</accession>
<dbReference type="RefSeq" id="WP_381508476.1">
    <property type="nucleotide sequence ID" value="NZ_JBHUOM010000048.1"/>
</dbReference>
<gene>
    <name evidence="9" type="ORF">ACFS25_29530</name>
</gene>
<dbReference type="Gene3D" id="3.40.50.11720">
    <property type="entry name" value="3-Deoxy-D-manno-octulosonic-acid transferase, N-terminal domain"/>
    <property type="match status" value="1"/>
</dbReference>
<dbReference type="GO" id="GO:0016740">
    <property type="term" value="F:transferase activity"/>
    <property type="evidence" value="ECO:0007669"/>
    <property type="project" value="UniProtKB-KW"/>
</dbReference>
<protein>
    <recommendedName>
        <fullName evidence="3 7">3-deoxy-D-manno-octulosonic acid transferase</fullName>
        <shortName evidence="7">Kdo transferase</shortName>
        <ecNumber evidence="2 7">2.4.99.12</ecNumber>
    </recommendedName>
    <alternativeName>
        <fullName evidence="5 7">Lipid IV(A) 3-deoxy-D-manno-octulosonic acid transferase</fullName>
    </alternativeName>
</protein>
<dbReference type="Gene3D" id="3.40.50.2000">
    <property type="entry name" value="Glycogen Phosphorylase B"/>
    <property type="match status" value="1"/>
</dbReference>
<comment type="similarity">
    <text evidence="7">Belongs to the glycosyltransferase group 1 family.</text>
</comment>
<evidence type="ECO:0000256" key="3">
    <source>
        <dbReference type="ARBA" id="ARBA00019077"/>
    </source>
</evidence>
<dbReference type="EC" id="2.4.99.12" evidence="2 7"/>
<proteinExistence type="inferred from homology"/>
<keyword evidence="7" id="KW-0448">Lipopolysaccharide biosynthesis</keyword>
<keyword evidence="4 7" id="KW-0808">Transferase</keyword>
<comment type="pathway">
    <text evidence="1 7">Bacterial outer membrane biogenesis; LPS core biosynthesis.</text>
</comment>
<evidence type="ECO:0000259" key="8">
    <source>
        <dbReference type="Pfam" id="PF04413"/>
    </source>
</evidence>
<dbReference type="EMBL" id="JBHUOM010000048">
    <property type="protein sequence ID" value="MFD2937943.1"/>
    <property type="molecule type" value="Genomic_DNA"/>
</dbReference>
<evidence type="ECO:0000256" key="5">
    <source>
        <dbReference type="ARBA" id="ARBA00031445"/>
    </source>
</evidence>
<reference evidence="10" key="1">
    <citation type="journal article" date="2019" name="Int. J. Syst. Evol. Microbiol.">
        <title>The Global Catalogue of Microorganisms (GCM) 10K type strain sequencing project: providing services to taxonomists for standard genome sequencing and annotation.</title>
        <authorList>
            <consortium name="The Broad Institute Genomics Platform"/>
            <consortium name="The Broad Institute Genome Sequencing Center for Infectious Disease"/>
            <person name="Wu L."/>
            <person name="Ma J."/>
        </authorList>
    </citation>
    <scope>NUCLEOTIDE SEQUENCE [LARGE SCALE GENOMIC DNA]</scope>
    <source>
        <strain evidence="10">KCTC 52490</strain>
    </source>
</reference>
<feature type="domain" description="3-deoxy-D-manno-octulosonic-acid transferase N-terminal" evidence="8">
    <location>
        <begin position="36"/>
        <end position="207"/>
    </location>
</feature>
<dbReference type="SUPFAM" id="SSF53756">
    <property type="entry name" value="UDP-Glycosyltransferase/glycogen phosphorylase"/>
    <property type="match status" value="1"/>
</dbReference>
<name>A0ABW6AUQ9_9BACT</name>
<evidence type="ECO:0000256" key="7">
    <source>
        <dbReference type="RuleBase" id="RU365103"/>
    </source>
</evidence>
<evidence type="ECO:0000256" key="1">
    <source>
        <dbReference type="ARBA" id="ARBA00004713"/>
    </source>
</evidence>
<dbReference type="PANTHER" id="PTHR42755:SF1">
    <property type="entry name" value="3-DEOXY-D-MANNO-OCTULOSONIC ACID TRANSFERASE, MITOCHONDRIAL-RELATED"/>
    <property type="match status" value="1"/>
</dbReference>
<dbReference type="InterPro" id="IPR039901">
    <property type="entry name" value="Kdotransferase"/>
</dbReference>
<evidence type="ECO:0000256" key="4">
    <source>
        <dbReference type="ARBA" id="ARBA00022679"/>
    </source>
</evidence>
<dbReference type="InterPro" id="IPR007507">
    <property type="entry name" value="Glycos_transf_N"/>
</dbReference>
<keyword evidence="7" id="KW-1003">Cell membrane</keyword>